<dbReference type="PANTHER" id="PTHR13468">
    <property type="entry name" value="DEK PROTEIN"/>
    <property type="match status" value="1"/>
</dbReference>
<accession>A0A1B0DI45</accession>
<protein>
    <recommendedName>
        <fullName evidence="4">SAP domain-containing protein</fullName>
    </recommendedName>
</protein>
<feature type="compositionally biased region" description="Basic and acidic residues" evidence="1">
    <location>
        <begin position="256"/>
        <end position="265"/>
    </location>
</feature>
<dbReference type="EnsemblMetazoa" id="PPAI007829-RA">
    <property type="protein sequence ID" value="PPAI007829-PA"/>
    <property type="gene ID" value="PPAI007829"/>
</dbReference>
<feature type="compositionally biased region" description="Basic and acidic residues" evidence="1">
    <location>
        <begin position="15"/>
        <end position="35"/>
    </location>
</feature>
<dbReference type="Proteomes" id="UP000092462">
    <property type="component" value="Unassembled WGS sequence"/>
</dbReference>
<dbReference type="VEuPathDB" id="VectorBase:PPAI007829"/>
<feature type="compositionally biased region" description="Acidic residues" evidence="1">
    <location>
        <begin position="189"/>
        <end position="208"/>
    </location>
</feature>
<dbReference type="VEuPathDB" id="VectorBase:PPAPM1_011089"/>
<name>A0A1B0DI45_PHLPP</name>
<evidence type="ECO:0000256" key="1">
    <source>
        <dbReference type="SAM" id="MobiDB-lite"/>
    </source>
</evidence>
<dbReference type="GO" id="GO:0042393">
    <property type="term" value="F:histone binding"/>
    <property type="evidence" value="ECO:0007669"/>
    <property type="project" value="TreeGrafter"/>
</dbReference>
<dbReference type="InterPro" id="IPR044198">
    <property type="entry name" value="DEK"/>
</dbReference>
<dbReference type="PANTHER" id="PTHR13468:SF1">
    <property type="entry name" value="PROTEIN DEK"/>
    <property type="match status" value="1"/>
</dbReference>
<feature type="compositionally biased region" description="Polar residues" evidence="1">
    <location>
        <begin position="1"/>
        <end position="14"/>
    </location>
</feature>
<dbReference type="GO" id="GO:0006325">
    <property type="term" value="P:chromatin organization"/>
    <property type="evidence" value="ECO:0007669"/>
    <property type="project" value="InterPro"/>
</dbReference>
<sequence length="265" mass="29426">MDANSENSKDAVNQKSDDESKEKKLDVKQDTDGKSEAGTTEDDDVDNGEKENDEDKKDKKENSEKVKEEKQKGSTAKKGAEKQESSAIPLGLIAKIDSNITNTKADGLQTLHLICFDNPGKVTMIKKNLRKFSGFAFDEESDEYKEKLEAAQKHDVKLLKNVCDVLNLDKKGGKEELAERICGFLLAPEGDEEAAEEAEEEAEEESEEEPRRSRKVTSTTTSGRPRRSTAGRGFNPDYSSSEESDERFSKTKGKRKKDDSDSGSD</sequence>
<keyword evidence="3" id="KW-1185">Reference proteome</keyword>
<feature type="region of interest" description="Disordered" evidence="1">
    <location>
        <begin position="188"/>
        <end position="265"/>
    </location>
</feature>
<feature type="region of interest" description="Disordered" evidence="1">
    <location>
        <begin position="1"/>
        <end position="84"/>
    </location>
</feature>
<dbReference type="GO" id="GO:0003677">
    <property type="term" value="F:DNA binding"/>
    <property type="evidence" value="ECO:0007669"/>
    <property type="project" value="InterPro"/>
</dbReference>
<proteinExistence type="predicted"/>
<dbReference type="EMBL" id="AJVK01061980">
    <property type="status" value="NOT_ANNOTATED_CDS"/>
    <property type="molecule type" value="Genomic_DNA"/>
</dbReference>
<evidence type="ECO:0000313" key="3">
    <source>
        <dbReference type="Proteomes" id="UP000092462"/>
    </source>
</evidence>
<dbReference type="GO" id="GO:0005634">
    <property type="term" value="C:nucleus"/>
    <property type="evidence" value="ECO:0007669"/>
    <property type="project" value="TreeGrafter"/>
</dbReference>
<feature type="compositionally biased region" description="Basic and acidic residues" evidence="1">
    <location>
        <begin position="47"/>
        <end position="84"/>
    </location>
</feature>
<organism evidence="2 3">
    <name type="scientific">Phlebotomus papatasi</name>
    <name type="common">Sandfly</name>
    <dbReference type="NCBI Taxonomy" id="29031"/>
    <lineage>
        <taxon>Eukaryota</taxon>
        <taxon>Metazoa</taxon>
        <taxon>Ecdysozoa</taxon>
        <taxon>Arthropoda</taxon>
        <taxon>Hexapoda</taxon>
        <taxon>Insecta</taxon>
        <taxon>Pterygota</taxon>
        <taxon>Neoptera</taxon>
        <taxon>Endopterygota</taxon>
        <taxon>Diptera</taxon>
        <taxon>Nematocera</taxon>
        <taxon>Psychodoidea</taxon>
        <taxon>Psychodidae</taxon>
        <taxon>Phlebotomus</taxon>
        <taxon>Phlebotomus</taxon>
    </lineage>
</organism>
<dbReference type="GO" id="GO:2000779">
    <property type="term" value="P:regulation of double-strand break repair"/>
    <property type="evidence" value="ECO:0007669"/>
    <property type="project" value="TreeGrafter"/>
</dbReference>
<evidence type="ECO:0008006" key="4">
    <source>
        <dbReference type="Google" id="ProtNLM"/>
    </source>
</evidence>
<evidence type="ECO:0000313" key="2">
    <source>
        <dbReference type="EnsemblMetazoa" id="PPAI007829-PA"/>
    </source>
</evidence>
<reference evidence="2" key="1">
    <citation type="submission" date="2022-08" db="UniProtKB">
        <authorList>
            <consortium name="EnsemblMetazoa"/>
        </authorList>
    </citation>
    <scope>IDENTIFICATION</scope>
    <source>
        <strain evidence="2">Israel</strain>
    </source>
</reference>
<dbReference type="AlphaFoldDB" id="A0A1B0DI45"/>